<organism evidence="3">
    <name type="scientific">Leptosphaeria maculans (strain JN3 / isolate v23.1.3 / race Av1-4-5-6-7-8)</name>
    <name type="common">Blackleg fungus</name>
    <name type="synonym">Phoma lingam</name>
    <dbReference type="NCBI Taxonomy" id="985895"/>
    <lineage>
        <taxon>Eukaryota</taxon>
        <taxon>Fungi</taxon>
        <taxon>Dikarya</taxon>
        <taxon>Ascomycota</taxon>
        <taxon>Pezizomycotina</taxon>
        <taxon>Dothideomycetes</taxon>
        <taxon>Pleosporomycetidae</taxon>
        <taxon>Pleosporales</taxon>
        <taxon>Pleosporineae</taxon>
        <taxon>Leptosphaeriaceae</taxon>
        <taxon>Plenodomus</taxon>
        <taxon>Plenodomus lingam/Leptosphaeria maculans species complex</taxon>
    </lineage>
</organism>
<dbReference type="OrthoDB" id="2555959at2759"/>
<keyword evidence="1" id="KW-0472">Membrane</keyword>
<dbReference type="InParanoid" id="E4ZHB1"/>
<dbReference type="Proteomes" id="UP000002668">
    <property type="component" value="Genome"/>
</dbReference>
<proteinExistence type="predicted"/>
<evidence type="ECO:0000313" key="3">
    <source>
        <dbReference type="Proteomes" id="UP000002668"/>
    </source>
</evidence>
<dbReference type="AlphaFoldDB" id="E4ZHB1"/>
<keyword evidence="1" id="KW-1133">Transmembrane helix</keyword>
<dbReference type="HOGENOM" id="CLU_190851_0_0_1"/>
<name>E4ZHB1_LEPMJ</name>
<gene>
    <name evidence="2" type="ORF">LEMA_uP057150.1</name>
</gene>
<evidence type="ECO:0000256" key="1">
    <source>
        <dbReference type="SAM" id="Phobius"/>
    </source>
</evidence>
<reference evidence="3" key="1">
    <citation type="journal article" date="2011" name="Nat. Commun.">
        <title>Effector diversification within compartments of the Leptosphaeria maculans genome affected by Repeat-Induced Point mutations.</title>
        <authorList>
            <person name="Rouxel T."/>
            <person name="Grandaubert J."/>
            <person name="Hane J.K."/>
            <person name="Hoede C."/>
            <person name="van de Wouw A.P."/>
            <person name="Couloux A."/>
            <person name="Dominguez V."/>
            <person name="Anthouard V."/>
            <person name="Bally P."/>
            <person name="Bourras S."/>
            <person name="Cozijnsen A.J."/>
            <person name="Ciuffetti L.M."/>
            <person name="Degrave A."/>
            <person name="Dilmaghani A."/>
            <person name="Duret L."/>
            <person name="Fudal I."/>
            <person name="Goodwin S.B."/>
            <person name="Gout L."/>
            <person name="Glaser N."/>
            <person name="Linglin J."/>
            <person name="Kema G.H.J."/>
            <person name="Lapalu N."/>
            <person name="Lawrence C.B."/>
            <person name="May K."/>
            <person name="Meyer M."/>
            <person name="Ollivier B."/>
            <person name="Poulain J."/>
            <person name="Schoch C.L."/>
            <person name="Simon A."/>
            <person name="Spatafora J.W."/>
            <person name="Stachowiak A."/>
            <person name="Turgeon B.G."/>
            <person name="Tyler B.M."/>
            <person name="Vincent D."/>
            <person name="Weissenbach J."/>
            <person name="Amselem J."/>
            <person name="Quesneville H."/>
            <person name="Oliver R.P."/>
            <person name="Wincker P."/>
            <person name="Balesdent M.-H."/>
            <person name="Howlett B.J."/>
        </authorList>
    </citation>
    <scope>NUCLEOTIDE SEQUENCE [LARGE SCALE GENOMIC DNA]</scope>
    <source>
        <strain evidence="3">JN3 / isolate v23.1.3 / race Av1-4-5-6-7-8</strain>
    </source>
</reference>
<sequence>MAVWQWYKNLAPKTRIMVGVGIMAYAGAGLYFADTIEEKLGLKPTEEEKEELRNALPKISVVERKDQ</sequence>
<dbReference type="GeneID" id="13285190"/>
<accession>E4ZHB1</accession>
<feature type="transmembrane region" description="Helical" evidence="1">
    <location>
        <begin position="16"/>
        <end position="33"/>
    </location>
</feature>
<protein>
    <submittedName>
        <fullName evidence="2">Uncharacterized protein</fullName>
    </submittedName>
</protein>
<dbReference type="EMBL" id="FP929065">
    <property type="protein sequence ID" value="CBX90681.1"/>
    <property type="molecule type" value="Genomic_DNA"/>
</dbReference>
<dbReference type="VEuPathDB" id="FungiDB:LEMA_uP057150.1"/>
<evidence type="ECO:0000313" key="2">
    <source>
        <dbReference type="EMBL" id="CBX90681.1"/>
    </source>
</evidence>
<dbReference type="eggNOG" id="ENOG502SDW6">
    <property type="taxonomic scope" value="Eukaryota"/>
</dbReference>
<keyword evidence="3" id="KW-1185">Reference proteome</keyword>
<keyword evidence="1" id="KW-0812">Transmembrane</keyword>
<dbReference type="RefSeq" id="XP_003834046.1">
    <property type="nucleotide sequence ID" value="XM_003833998.1"/>
</dbReference>
<dbReference type="STRING" id="985895.E4ZHB1"/>
<dbReference type="OMA" id="MAWASIG"/>